<keyword evidence="3 6" id="KW-0812">Transmembrane</keyword>
<evidence type="ECO:0000256" key="5">
    <source>
        <dbReference type="ARBA" id="ARBA00023136"/>
    </source>
</evidence>
<reference evidence="7" key="2">
    <citation type="journal article" date="2021" name="PeerJ">
        <title>Extensive microbial diversity within the chicken gut microbiome revealed by metagenomics and culture.</title>
        <authorList>
            <person name="Gilroy R."/>
            <person name="Ravi A."/>
            <person name="Getino M."/>
            <person name="Pursley I."/>
            <person name="Horton D.L."/>
            <person name="Alikhan N.F."/>
            <person name="Baker D."/>
            <person name="Gharbi K."/>
            <person name="Hall N."/>
            <person name="Watson M."/>
            <person name="Adriaenssens E.M."/>
            <person name="Foster-Nyarko E."/>
            <person name="Jarju S."/>
            <person name="Secka A."/>
            <person name="Antonio M."/>
            <person name="Oren A."/>
            <person name="Chaudhuri R.R."/>
            <person name="La Ragione R."/>
            <person name="Hildebrand F."/>
            <person name="Pallen M.J."/>
        </authorList>
    </citation>
    <scope>NUCLEOTIDE SEQUENCE</scope>
    <source>
        <strain evidence="7">USAMLcec3-3695</strain>
    </source>
</reference>
<keyword evidence="2" id="KW-1003">Cell membrane</keyword>
<keyword evidence="4 6" id="KW-1133">Transmembrane helix</keyword>
<dbReference type="Pfam" id="PF03631">
    <property type="entry name" value="Virul_fac_BrkB"/>
    <property type="match status" value="1"/>
</dbReference>
<reference evidence="7" key="1">
    <citation type="submission" date="2020-10" db="EMBL/GenBank/DDBJ databases">
        <authorList>
            <person name="Gilroy R."/>
        </authorList>
    </citation>
    <scope>NUCLEOTIDE SEQUENCE</scope>
    <source>
        <strain evidence="7">USAMLcec3-3695</strain>
    </source>
</reference>
<dbReference type="PANTHER" id="PTHR30213:SF0">
    <property type="entry name" value="UPF0761 MEMBRANE PROTEIN YIHY"/>
    <property type="match status" value="1"/>
</dbReference>
<feature type="transmembrane region" description="Helical" evidence="6">
    <location>
        <begin position="106"/>
        <end position="126"/>
    </location>
</feature>
<dbReference type="GO" id="GO:0005886">
    <property type="term" value="C:plasma membrane"/>
    <property type="evidence" value="ECO:0007669"/>
    <property type="project" value="UniProtKB-SubCell"/>
</dbReference>
<feature type="transmembrane region" description="Helical" evidence="6">
    <location>
        <begin position="158"/>
        <end position="185"/>
    </location>
</feature>
<gene>
    <name evidence="7" type="ORF">IAA61_10180</name>
</gene>
<comment type="subcellular location">
    <subcellularLocation>
        <location evidence="1">Cell membrane</location>
        <topology evidence="1">Multi-pass membrane protein</topology>
    </subcellularLocation>
</comment>
<evidence type="ECO:0000256" key="6">
    <source>
        <dbReference type="SAM" id="Phobius"/>
    </source>
</evidence>
<evidence type="ECO:0000256" key="3">
    <source>
        <dbReference type="ARBA" id="ARBA00022692"/>
    </source>
</evidence>
<dbReference type="InterPro" id="IPR017039">
    <property type="entry name" value="Virul_fac_BrkB"/>
</dbReference>
<evidence type="ECO:0000256" key="1">
    <source>
        <dbReference type="ARBA" id="ARBA00004651"/>
    </source>
</evidence>
<dbReference type="NCBIfam" id="TIGR00765">
    <property type="entry name" value="yihY_not_rbn"/>
    <property type="match status" value="1"/>
</dbReference>
<evidence type="ECO:0000313" key="7">
    <source>
        <dbReference type="EMBL" id="HIU58156.1"/>
    </source>
</evidence>
<evidence type="ECO:0000256" key="4">
    <source>
        <dbReference type="ARBA" id="ARBA00022989"/>
    </source>
</evidence>
<protein>
    <submittedName>
        <fullName evidence="7">YihY/virulence factor BrkB family protein</fullName>
    </submittedName>
</protein>
<organism evidence="7 8">
    <name type="scientific">Candidatus Ornithomonoglobus merdipullorum</name>
    <dbReference type="NCBI Taxonomy" id="2840895"/>
    <lineage>
        <taxon>Bacteria</taxon>
        <taxon>Bacillati</taxon>
        <taxon>Bacillota</taxon>
        <taxon>Clostridia</taxon>
        <taxon>Candidatus Ornithomonoglobus</taxon>
    </lineage>
</organism>
<proteinExistence type="predicted"/>
<comment type="caution">
    <text evidence="7">The sequence shown here is derived from an EMBL/GenBank/DDBJ whole genome shotgun (WGS) entry which is preliminary data.</text>
</comment>
<feature type="transmembrane region" description="Helical" evidence="6">
    <location>
        <begin position="54"/>
        <end position="76"/>
    </location>
</feature>
<feature type="transmembrane region" description="Helical" evidence="6">
    <location>
        <begin position="235"/>
        <end position="257"/>
    </location>
</feature>
<keyword evidence="5 6" id="KW-0472">Membrane</keyword>
<accession>A0A9D1MDB7</accession>
<dbReference type="PANTHER" id="PTHR30213">
    <property type="entry name" value="INNER MEMBRANE PROTEIN YHJD"/>
    <property type="match status" value="1"/>
</dbReference>
<feature type="transmembrane region" description="Helical" evidence="6">
    <location>
        <begin position="205"/>
        <end position="223"/>
    </location>
</feature>
<evidence type="ECO:0000313" key="8">
    <source>
        <dbReference type="Proteomes" id="UP000824109"/>
    </source>
</evidence>
<evidence type="ECO:0000256" key="2">
    <source>
        <dbReference type="ARBA" id="ARBA00022475"/>
    </source>
</evidence>
<feature type="transmembrane region" description="Helical" evidence="6">
    <location>
        <begin position="263"/>
        <end position="286"/>
    </location>
</feature>
<name>A0A9D1MDB7_9FIRM</name>
<dbReference type="EMBL" id="DVNB01000102">
    <property type="protein sequence ID" value="HIU58156.1"/>
    <property type="molecule type" value="Genomic_DNA"/>
</dbReference>
<dbReference type="PIRSF" id="PIRSF035875">
    <property type="entry name" value="RNase_BN"/>
    <property type="match status" value="1"/>
</dbReference>
<dbReference type="Proteomes" id="UP000824109">
    <property type="component" value="Unassembled WGS sequence"/>
</dbReference>
<dbReference type="AlphaFoldDB" id="A0A9D1MDB7"/>
<sequence length="321" mass="36767">MIRKLREKTEALAARFIKKQVRRTPRTVEFVRMTAEFIHDMGKDNVGLYAAQSAFFTMLSAVPFLMLVLLCLKYFVDVNVAEITMPIRRAFPEVVSSYISKLISEVFYRSQSVALLSAAVITILWSSSRGTMAIYSGLNTIFGYTSTHNWLFSRIASFFYNIMLVAVIVASIGVLVFGNTLISFVDDSEFVIAHYLILVLFRLKFPIFFVLFTLGFAALYTFLPQRKTKYRSQLVGAAATAVGWIGFSYVFSLYIMHYARYSFLYGSLTAIVLLVLWMYICMYMLLIGAEINKHIESGYFSRLRRRVFGKRVKRDKNRIGG</sequence>